<dbReference type="Proteomes" id="UP001153069">
    <property type="component" value="Unassembled WGS sequence"/>
</dbReference>
<dbReference type="AlphaFoldDB" id="A0A9N8ERX6"/>
<name>A0A9N8ERX6_9STRA</name>
<feature type="compositionally biased region" description="Pro residues" evidence="1">
    <location>
        <begin position="211"/>
        <end position="221"/>
    </location>
</feature>
<dbReference type="OrthoDB" id="6362633at2759"/>
<protein>
    <submittedName>
        <fullName evidence="2">Uncharacterized protein</fullName>
    </submittedName>
</protein>
<evidence type="ECO:0000313" key="2">
    <source>
        <dbReference type="EMBL" id="CAB9524254.1"/>
    </source>
</evidence>
<reference evidence="2" key="1">
    <citation type="submission" date="2020-06" db="EMBL/GenBank/DDBJ databases">
        <authorList>
            <consortium name="Plant Systems Biology data submission"/>
        </authorList>
    </citation>
    <scope>NUCLEOTIDE SEQUENCE</scope>
    <source>
        <strain evidence="2">D6</strain>
    </source>
</reference>
<accession>A0A9N8ERX6</accession>
<comment type="caution">
    <text evidence="2">The sequence shown here is derived from an EMBL/GenBank/DDBJ whole genome shotgun (WGS) entry which is preliminary data.</text>
</comment>
<proteinExistence type="predicted"/>
<dbReference type="EMBL" id="CAICTM010001512">
    <property type="protein sequence ID" value="CAB9524254.1"/>
    <property type="molecule type" value="Genomic_DNA"/>
</dbReference>
<sequence>MVSERKPPIMVNAGQPPGSKRHKPDGMPPDGMPPGHGPMPPQRYPQQGYGGHYMGWQGQYGPPPPHGWQGGPGQPMYPQRGGPMTPERPGQWSGYRSPHPPHQPPPPPPGGKGQPPPARGRGPMKPGSKAPKAGEAGPMPGQPYGAGWSGAPQWGGPQWGNHPPPPGQWHGGHPPPMHQQYGGWASASQTPPRRPRASPDMMNRGMMGPAAYPPPGTPVCPPAGLDAPAPDSDMYHGSRGLLDDASQSSAGGKHSDKDKGRGSYKCGRCGVPKKGHVCPYQPKVKRRSGEPAPEMKSAAIQVEMDEFMTLRRLNIRIQGFPESYATDPAGMADMVIGEARPLTVASTLPRPGMLSTPEGPMMGGPEAPRSSPHPGGPGPAPLAEPAKV</sequence>
<gene>
    <name evidence="2" type="ORF">SEMRO_1514_G278850.1</name>
</gene>
<feature type="region of interest" description="Disordered" evidence="1">
    <location>
        <begin position="346"/>
        <end position="388"/>
    </location>
</feature>
<feature type="compositionally biased region" description="Low complexity" evidence="1">
    <location>
        <begin position="152"/>
        <end position="161"/>
    </location>
</feature>
<keyword evidence="3" id="KW-1185">Reference proteome</keyword>
<feature type="compositionally biased region" description="Pro residues" evidence="1">
    <location>
        <begin position="98"/>
        <end position="118"/>
    </location>
</feature>
<evidence type="ECO:0000313" key="3">
    <source>
        <dbReference type="Proteomes" id="UP001153069"/>
    </source>
</evidence>
<evidence type="ECO:0000256" key="1">
    <source>
        <dbReference type="SAM" id="MobiDB-lite"/>
    </source>
</evidence>
<feature type="region of interest" description="Disordered" evidence="1">
    <location>
        <begin position="1"/>
        <end position="264"/>
    </location>
</feature>
<organism evidence="2 3">
    <name type="scientific">Seminavis robusta</name>
    <dbReference type="NCBI Taxonomy" id="568900"/>
    <lineage>
        <taxon>Eukaryota</taxon>
        <taxon>Sar</taxon>
        <taxon>Stramenopiles</taxon>
        <taxon>Ochrophyta</taxon>
        <taxon>Bacillariophyta</taxon>
        <taxon>Bacillariophyceae</taxon>
        <taxon>Bacillariophycidae</taxon>
        <taxon>Naviculales</taxon>
        <taxon>Naviculaceae</taxon>
        <taxon>Seminavis</taxon>
    </lineage>
</organism>
<feature type="compositionally biased region" description="Pro residues" evidence="1">
    <location>
        <begin position="26"/>
        <end position="43"/>
    </location>
</feature>
<feature type="compositionally biased region" description="Pro residues" evidence="1">
    <location>
        <begin position="162"/>
        <end position="177"/>
    </location>
</feature>
<feature type="compositionally biased region" description="Low complexity" evidence="1">
    <location>
        <begin position="357"/>
        <end position="373"/>
    </location>
</feature>